<organism evidence="9 10">
    <name type="scientific">Neorhizobium galegae bv. officinalis</name>
    <dbReference type="NCBI Taxonomy" id="323656"/>
    <lineage>
        <taxon>Bacteria</taxon>
        <taxon>Pseudomonadati</taxon>
        <taxon>Pseudomonadota</taxon>
        <taxon>Alphaproteobacteria</taxon>
        <taxon>Hyphomicrobiales</taxon>
        <taxon>Rhizobiaceae</taxon>
        <taxon>Rhizobium/Agrobacterium group</taxon>
        <taxon>Neorhizobium</taxon>
    </lineage>
</organism>
<dbReference type="InterPro" id="IPR033887">
    <property type="entry name" value="PTS_IIA_man"/>
</dbReference>
<evidence type="ECO:0000256" key="4">
    <source>
        <dbReference type="ARBA" id="ARBA00022597"/>
    </source>
</evidence>
<keyword evidence="2" id="KW-0813">Transport</keyword>
<protein>
    <recommendedName>
        <fullName evidence="8">PTS EIIA type-4 domain-containing protein</fullName>
    </recommendedName>
</protein>
<keyword evidence="5" id="KW-0808">Transferase</keyword>
<dbReference type="GO" id="GO:0009401">
    <property type="term" value="P:phosphoenolpyruvate-dependent sugar phosphotransferase system"/>
    <property type="evidence" value="ECO:0007669"/>
    <property type="project" value="UniProtKB-KW"/>
</dbReference>
<evidence type="ECO:0000313" key="10">
    <source>
        <dbReference type="Proteomes" id="UP000046176"/>
    </source>
</evidence>
<evidence type="ECO:0000256" key="1">
    <source>
        <dbReference type="ARBA" id="ARBA00004496"/>
    </source>
</evidence>
<evidence type="ECO:0000256" key="5">
    <source>
        <dbReference type="ARBA" id="ARBA00022679"/>
    </source>
</evidence>
<dbReference type="CDD" id="cd00006">
    <property type="entry name" value="PTS_IIA_man"/>
    <property type="match status" value="1"/>
</dbReference>
<dbReference type="PANTHER" id="PTHR33799:SF1">
    <property type="entry name" value="PTS SYSTEM MANNOSE-SPECIFIC EIIAB COMPONENT-RELATED"/>
    <property type="match status" value="1"/>
</dbReference>
<comment type="subcellular location">
    <subcellularLocation>
        <location evidence="1">Cytoplasm</location>
    </subcellularLocation>
</comment>
<dbReference type="GO" id="GO:0005737">
    <property type="term" value="C:cytoplasm"/>
    <property type="evidence" value="ECO:0007669"/>
    <property type="project" value="UniProtKB-SubCell"/>
</dbReference>
<evidence type="ECO:0000259" key="8">
    <source>
        <dbReference type="PROSITE" id="PS51096"/>
    </source>
</evidence>
<dbReference type="InterPro" id="IPR004701">
    <property type="entry name" value="PTS_EIIA_man-typ"/>
</dbReference>
<sequence length="285" mass="30214">MIGIVLVSHGGFADALLREINHIVGPDLQNITAVGIGPEDDMNARRGDILKAAASVDTGSGVLVLTDLFGGTPSNLALSLSPDVKCEVIGGVNLPMLIRAVGKRAELGLLELAEDASEAGRKYIAVASKVLARESSPKRNSLTQAALVAKSLRHQIENQLGALRAYTPNDPVRLAEHKRLVAFLHKLLAQLTLIEAHVAAALMGDTDEPLIRADAALKDLRAEVSLWWKDNSKDMVNWCVRFPVIGGTIGMLNAFGADPLLATGAAIAALGGPELYKVLKDKSDK</sequence>
<dbReference type="GO" id="GO:0016301">
    <property type="term" value="F:kinase activity"/>
    <property type="evidence" value="ECO:0007669"/>
    <property type="project" value="UniProtKB-KW"/>
</dbReference>
<keyword evidence="4" id="KW-0762">Sugar transport</keyword>
<dbReference type="AlphaFoldDB" id="A0A0T7G2V3"/>
<evidence type="ECO:0000313" key="9">
    <source>
        <dbReference type="EMBL" id="CDZ41606.1"/>
    </source>
</evidence>
<gene>
    <name evidence="9" type="ORF">NGAL_HAMBI1145_59770</name>
</gene>
<reference evidence="9 10" key="1">
    <citation type="submission" date="2014-08" db="EMBL/GenBank/DDBJ databases">
        <authorList>
            <person name="Chen Y.-H."/>
        </authorList>
    </citation>
    <scope>NUCLEOTIDE SEQUENCE [LARGE SCALE GENOMIC DNA]</scope>
</reference>
<evidence type="ECO:0000256" key="7">
    <source>
        <dbReference type="ARBA" id="ARBA00022777"/>
    </source>
</evidence>
<accession>A0A0T7G2V3</accession>
<evidence type="ECO:0000256" key="6">
    <source>
        <dbReference type="ARBA" id="ARBA00022683"/>
    </source>
</evidence>
<dbReference type="OrthoDB" id="9794368at2"/>
<keyword evidence="3" id="KW-0963">Cytoplasm</keyword>
<dbReference type="InterPro" id="IPR036662">
    <property type="entry name" value="PTS_EIIA_man-typ_sf"/>
</dbReference>
<feature type="domain" description="PTS EIIA type-4" evidence="8">
    <location>
        <begin position="1"/>
        <end position="124"/>
    </location>
</feature>
<dbReference type="PANTHER" id="PTHR33799">
    <property type="entry name" value="PTS PERMEASE-RELATED-RELATED"/>
    <property type="match status" value="1"/>
</dbReference>
<dbReference type="SUPFAM" id="SSF53062">
    <property type="entry name" value="PTS system fructose IIA component-like"/>
    <property type="match status" value="1"/>
</dbReference>
<keyword evidence="7" id="KW-0418">Kinase</keyword>
<dbReference type="Proteomes" id="UP000046176">
    <property type="component" value="Unassembled WGS sequence"/>
</dbReference>
<dbReference type="EMBL" id="CCRH01000037">
    <property type="protein sequence ID" value="CDZ41606.1"/>
    <property type="molecule type" value="Genomic_DNA"/>
</dbReference>
<keyword evidence="6" id="KW-0598">Phosphotransferase system</keyword>
<dbReference type="GO" id="GO:0016020">
    <property type="term" value="C:membrane"/>
    <property type="evidence" value="ECO:0007669"/>
    <property type="project" value="InterPro"/>
</dbReference>
<dbReference type="PROSITE" id="PS51096">
    <property type="entry name" value="PTS_EIIA_TYPE_4"/>
    <property type="match status" value="1"/>
</dbReference>
<name>A0A0T7G2V3_NEOGA</name>
<proteinExistence type="predicted"/>
<dbReference type="Pfam" id="PF03610">
    <property type="entry name" value="EIIA-man"/>
    <property type="match status" value="1"/>
</dbReference>
<evidence type="ECO:0000256" key="2">
    <source>
        <dbReference type="ARBA" id="ARBA00022448"/>
    </source>
</evidence>
<dbReference type="Gene3D" id="3.40.50.510">
    <property type="entry name" value="Phosphotransferase system, mannose-type IIA component"/>
    <property type="match status" value="1"/>
</dbReference>
<evidence type="ECO:0000256" key="3">
    <source>
        <dbReference type="ARBA" id="ARBA00022490"/>
    </source>
</evidence>
<dbReference type="InterPro" id="IPR051471">
    <property type="entry name" value="Bacterial_PTS_sugar_comp"/>
</dbReference>